<accession>A0A0S4LII2</accession>
<protein>
    <submittedName>
        <fullName evidence="1">Uncharacterized protein</fullName>
    </submittedName>
</protein>
<dbReference type="OrthoDB" id="9792126at2"/>
<dbReference type="STRING" id="1742973.COMA2_30206"/>
<evidence type="ECO:0000313" key="2">
    <source>
        <dbReference type="Proteomes" id="UP000198736"/>
    </source>
</evidence>
<sequence>MTEVNSMYHAQSRSDALKSQIDKLESLAHHTVVDPVFDQFDADTEDILTKIYGTNHPYMESYKYATIAEAEALVNLPESAQEPQSRDMPKKGLLQRRQALQSILTELQALEMQEADVLTGEDREDPPGPS</sequence>
<dbReference type="AlphaFoldDB" id="A0A0S4LII2"/>
<evidence type="ECO:0000313" key="1">
    <source>
        <dbReference type="EMBL" id="CUS37317.1"/>
    </source>
</evidence>
<name>A0A0S4LII2_9BACT</name>
<organism evidence="1 2">
    <name type="scientific">Candidatus Nitrospira nitrificans</name>
    <dbReference type="NCBI Taxonomy" id="1742973"/>
    <lineage>
        <taxon>Bacteria</taxon>
        <taxon>Pseudomonadati</taxon>
        <taxon>Nitrospirota</taxon>
        <taxon>Nitrospiria</taxon>
        <taxon>Nitrospirales</taxon>
        <taxon>Nitrospiraceae</taxon>
        <taxon>Nitrospira</taxon>
    </lineage>
</organism>
<proteinExistence type="predicted"/>
<keyword evidence="2" id="KW-1185">Reference proteome</keyword>
<dbReference type="RefSeq" id="WP_090899064.1">
    <property type="nucleotide sequence ID" value="NZ_CZPZ01000023.1"/>
</dbReference>
<reference evidence="2" key="1">
    <citation type="submission" date="2015-10" db="EMBL/GenBank/DDBJ databases">
        <authorList>
            <person name="Luecker S."/>
            <person name="Luecker S."/>
        </authorList>
    </citation>
    <scope>NUCLEOTIDE SEQUENCE [LARGE SCALE GENOMIC DNA]</scope>
</reference>
<dbReference type="EMBL" id="CZPZ01000023">
    <property type="protein sequence ID" value="CUS37317.1"/>
    <property type="molecule type" value="Genomic_DNA"/>
</dbReference>
<gene>
    <name evidence="1" type="ORF">COMA2_30206</name>
</gene>
<dbReference type="Proteomes" id="UP000198736">
    <property type="component" value="Unassembled WGS sequence"/>
</dbReference>